<name>A0A0V8GC12_9BACL</name>
<comment type="caution">
    <text evidence="2">The sequence shown here is derived from an EMBL/GenBank/DDBJ whole genome shotgun (WGS) entry which is preliminary data.</text>
</comment>
<evidence type="ECO:0000313" key="3">
    <source>
        <dbReference type="Proteomes" id="UP000053797"/>
    </source>
</evidence>
<accession>A0A0V8GC12</accession>
<gene>
    <name evidence="2" type="ORF">AS033_14120</name>
</gene>
<dbReference type="PANTHER" id="PTHR39419">
    <property type="entry name" value="SLL0814 PROTEIN"/>
    <property type="match status" value="1"/>
</dbReference>
<feature type="transmembrane region" description="Helical" evidence="1">
    <location>
        <begin position="197"/>
        <end position="214"/>
    </location>
</feature>
<dbReference type="EMBL" id="LNQL01000006">
    <property type="protein sequence ID" value="KSU47795.1"/>
    <property type="molecule type" value="Genomic_DNA"/>
</dbReference>
<feature type="transmembrane region" description="Helical" evidence="1">
    <location>
        <begin position="95"/>
        <end position="117"/>
    </location>
</feature>
<dbReference type="PANTHER" id="PTHR39419:SF1">
    <property type="entry name" value="SLL0814 PROTEIN"/>
    <property type="match status" value="1"/>
</dbReference>
<keyword evidence="1" id="KW-1133">Transmembrane helix</keyword>
<organism evidence="2 3">
    <name type="scientific">Exiguobacterium indicum</name>
    <dbReference type="NCBI Taxonomy" id="296995"/>
    <lineage>
        <taxon>Bacteria</taxon>
        <taxon>Bacillati</taxon>
        <taxon>Bacillota</taxon>
        <taxon>Bacilli</taxon>
        <taxon>Bacillales</taxon>
        <taxon>Bacillales Family XII. Incertae Sedis</taxon>
        <taxon>Exiguobacterium</taxon>
    </lineage>
</organism>
<dbReference type="RefSeq" id="WP_058265818.1">
    <property type="nucleotide sequence ID" value="NZ_FMYN01000006.1"/>
</dbReference>
<feature type="transmembrane region" description="Helical" evidence="1">
    <location>
        <begin position="7"/>
        <end position="28"/>
    </location>
</feature>
<evidence type="ECO:0008006" key="4">
    <source>
        <dbReference type="Google" id="ProtNLM"/>
    </source>
</evidence>
<dbReference type="Proteomes" id="UP000053797">
    <property type="component" value="Unassembled WGS sequence"/>
</dbReference>
<feature type="transmembrane region" description="Helical" evidence="1">
    <location>
        <begin position="60"/>
        <end position="83"/>
    </location>
</feature>
<dbReference type="AlphaFoldDB" id="A0A0V8GC12"/>
<evidence type="ECO:0000313" key="2">
    <source>
        <dbReference type="EMBL" id="KSU47795.1"/>
    </source>
</evidence>
<feature type="transmembrane region" description="Helical" evidence="1">
    <location>
        <begin position="168"/>
        <end position="185"/>
    </location>
</feature>
<keyword evidence="1" id="KW-0472">Membrane</keyword>
<sequence>MDRFQQYVWKLFVIWFSIGLLLVGFSLLPSWLEWANAVFLFLSGTYATFYLWHVLPKARFIIPLIFFGSILIESFGTKTGLLFGKYIYTTEFGPLWLGVPITMGPAWLSVIGASYAFSRLFSIRYSTLLIVPLLTVWLDLAIDPVASLNQYWVWQEPGIYYGIPTQNFLGWYITALFFSLFIAKYEEPATNLQLERNNQKLFLMLHVLFGVTAWTSGLHGVLFVTCSVILIYLAYYSRYKRRTFNHPVDRP</sequence>
<dbReference type="OrthoDB" id="9811293at2"/>
<keyword evidence="1" id="KW-0812">Transmembrane</keyword>
<feature type="transmembrane region" description="Helical" evidence="1">
    <location>
        <begin position="34"/>
        <end position="53"/>
    </location>
</feature>
<reference evidence="2 3" key="1">
    <citation type="journal article" date="2015" name="Int. J. Syst. Evol. Microbiol.">
        <title>Exiguobacterium enclense sp. nov., isolated from sediment.</title>
        <authorList>
            <person name="Dastager S.G."/>
            <person name="Mawlankar R."/>
            <person name="Sonalkar V.V."/>
            <person name="Thorat M.N."/>
            <person name="Mual P."/>
            <person name="Verma A."/>
            <person name="Krishnamurthi S."/>
            <person name="Tang S.K."/>
            <person name="Li W.J."/>
        </authorList>
    </citation>
    <scope>NUCLEOTIDE SEQUENCE [LARGE SCALE GENOMIC DNA]</scope>
    <source>
        <strain evidence="2 3">NIO-1109</strain>
    </source>
</reference>
<proteinExistence type="predicted"/>
<protein>
    <recommendedName>
        <fullName evidence="4">Carotenoid biosynthesis protein</fullName>
    </recommendedName>
</protein>
<feature type="transmembrane region" description="Helical" evidence="1">
    <location>
        <begin position="129"/>
        <end position="148"/>
    </location>
</feature>
<dbReference type="Pfam" id="PF04240">
    <property type="entry name" value="Caroten_synth"/>
    <property type="match status" value="1"/>
</dbReference>
<dbReference type="InterPro" id="IPR007354">
    <property type="entry name" value="CruF-like"/>
</dbReference>
<evidence type="ECO:0000256" key="1">
    <source>
        <dbReference type="SAM" id="Phobius"/>
    </source>
</evidence>